<keyword evidence="7 15" id="KW-0418">Kinase</keyword>
<dbReference type="InterPro" id="IPR050428">
    <property type="entry name" value="TCS_sensor_his_kinase"/>
</dbReference>
<dbReference type="InterPro" id="IPR004358">
    <property type="entry name" value="Sig_transdc_His_kin-like_C"/>
</dbReference>
<dbReference type="SMART" id="SM00388">
    <property type="entry name" value="HisKA"/>
    <property type="match status" value="1"/>
</dbReference>
<dbReference type="PRINTS" id="PR00344">
    <property type="entry name" value="BCTRLSENSOR"/>
</dbReference>
<dbReference type="EMBL" id="QYCN01000029">
    <property type="protein sequence ID" value="RIY07509.1"/>
    <property type="molecule type" value="Genomic_DNA"/>
</dbReference>
<proteinExistence type="predicted"/>
<keyword evidence="8 12" id="KW-1133">Transmembrane helix</keyword>
<reference evidence="15 16" key="1">
    <citation type="submission" date="2018-09" db="EMBL/GenBank/DDBJ databases">
        <authorList>
            <person name="Zeman M."/>
            <person name="Pardy F."/>
        </authorList>
    </citation>
    <scope>NUCLEOTIDE SEQUENCE [LARGE SCALE GENOMIC DNA]</scope>
    <source>
        <strain evidence="15 16">CCM 8852</strain>
    </source>
</reference>
<dbReference type="Gene3D" id="6.10.340.10">
    <property type="match status" value="1"/>
</dbReference>
<dbReference type="Gene3D" id="1.10.287.130">
    <property type="match status" value="1"/>
</dbReference>
<keyword evidence="9" id="KW-0902">Two-component regulatory system</keyword>
<name>A0A418QQJ1_9BACT</name>
<dbReference type="InterPro" id="IPR036890">
    <property type="entry name" value="HATPase_C_sf"/>
</dbReference>
<dbReference type="Proteomes" id="UP000284250">
    <property type="component" value="Unassembled WGS sequence"/>
</dbReference>
<dbReference type="AlphaFoldDB" id="A0A418QQJ1"/>
<evidence type="ECO:0000256" key="12">
    <source>
        <dbReference type="SAM" id="Phobius"/>
    </source>
</evidence>
<dbReference type="Gene3D" id="3.30.565.10">
    <property type="entry name" value="Histidine kinase-like ATPase, C-terminal domain"/>
    <property type="match status" value="1"/>
</dbReference>
<evidence type="ECO:0000256" key="1">
    <source>
        <dbReference type="ARBA" id="ARBA00000085"/>
    </source>
</evidence>
<gene>
    <name evidence="15" type="ORF">D0T11_16335</name>
</gene>
<feature type="transmembrane region" description="Helical" evidence="12">
    <location>
        <begin position="160"/>
        <end position="183"/>
    </location>
</feature>
<feature type="domain" description="HAMP" evidence="14">
    <location>
        <begin position="184"/>
        <end position="237"/>
    </location>
</feature>
<dbReference type="EC" id="2.7.13.3" evidence="3"/>
<dbReference type="InterPro" id="IPR005467">
    <property type="entry name" value="His_kinase_dom"/>
</dbReference>
<keyword evidence="10 12" id="KW-0472">Membrane</keyword>
<dbReference type="PANTHER" id="PTHR45436">
    <property type="entry name" value="SENSOR HISTIDINE KINASE YKOH"/>
    <property type="match status" value="1"/>
</dbReference>
<reference evidence="15 16" key="2">
    <citation type="submission" date="2019-01" db="EMBL/GenBank/DDBJ databases">
        <title>Hymenobacter humicola sp. nov., isolated from soils in Antarctica.</title>
        <authorList>
            <person name="Sedlacek I."/>
            <person name="Holochova P."/>
            <person name="Kralova S."/>
            <person name="Pantucek R."/>
            <person name="Stankova E."/>
            <person name="Vrbovska V."/>
            <person name="Kristofova L."/>
            <person name="Svec P."/>
            <person name="Busse H.-J."/>
        </authorList>
    </citation>
    <scope>NUCLEOTIDE SEQUENCE [LARGE SCALE GENOMIC DNA]</scope>
    <source>
        <strain evidence="15 16">CCM 8852</strain>
    </source>
</reference>
<comment type="caution">
    <text evidence="15">The sequence shown here is derived from an EMBL/GenBank/DDBJ whole genome shotgun (WGS) entry which is preliminary data.</text>
</comment>
<protein>
    <recommendedName>
        <fullName evidence="3">histidine kinase</fullName>
        <ecNumber evidence="3">2.7.13.3</ecNumber>
    </recommendedName>
</protein>
<dbReference type="SUPFAM" id="SSF47384">
    <property type="entry name" value="Homodimeric domain of signal transducing histidine kinase"/>
    <property type="match status" value="1"/>
</dbReference>
<evidence type="ECO:0000313" key="15">
    <source>
        <dbReference type="EMBL" id="RIY07509.1"/>
    </source>
</evidence>
<dbReference type="Pfam" id="PF02518">
    <property type="entry name" value="HATPase_c"/>
    <property type="match status" value="1"/>
</dbReference>
<dbReference type="SUPFAM" id="SSF55874">
    <property type="entry name" value="ATPase domain of HSP90 chaperone/DNA topoisomerase II/histidine kinase"/>
    <property type="match status" value="1"/>
</dbReference>
<keyword evidence="4" id="KW-0597">Phosphoprotein</keyword>
<dbReference type="RefSeq" id="WP_119656876.1">
    <property type="nucleotide sequence ID" value="NZ_JBHUOI010000011.1"/>
</dbReference>
<feature type="compositionally biased region" description="Low complexity" evidence="11">
    <location>
        <begin position="475"/>
        <end position="490"/>
    </location>
</feature>
<dbReference type="InterPro" id="IPR003661">
    <property type="entry name" value="HisK_dim/P_dom"/>
</dbReference>
<evidence type="ECO:0000256" key="7">
    <source>
        <dbReference type="ARBA" id="ARBA00022777"/>
    </source>
</evidence>
<keyword evidence="16" id="KW-1185">Reference proteome</keyword>
<evidence type="ECO:0000256" key="6">
    <source>
        <dbReference type="ARBA" id="ARBA00022692"/>
    </source>
</evidence>
<sequence length="490" mass="54692">MSIRTRLTLQFAFILVMTLLLFSAVIYFFTYQSRREAFTESLFARARIVAHVYLDGTRREDESRRASYRRYLRQFYRTLPEEEVRVLDARNKVVFKEGRAGREAALAPLLRNVRRDGRQVLLEDRFRQTVGLLYRDAARGDFVVVASSVDSDSRLKLGNLLTVLTFGLLGSFVMVGIGGWFFAGQALQPMKRIIGEVDSITASDLHRRLSQADGLDEVSLLAQRFNSLLNRLETAFAGQRTFVRDASHELRTPLAAIIGQLEVALLQQERTPREYRRVVQGTLDAARLLKDLTNGLLQIARASDDPSQVPRTLLRLDELLLQAHEEVYRRHPTCRIDLDFAETPDAPRQTPFGVLGNEALLLSAFLNILENACKFSVGSTAPVVATLAASRQWVRLTVQDQGLGMTDADRQQVFVPFFRAEAVRTVPGHGIGLPLTAKIMELHEGLIRVESELGQGTAVTLELPAAGAAHLPEPASATRRAGRNNRSASA</sequence>
<dbReference type="SMART" id="SM00304">
    <property type="entry name" value="HAMP"/>
    <property type="match status" value="1"/>
</dbReference>
<dbReference type="PANTHER" id="PTHR45436:SF5">
    <property type="entry name" value="SENSOR HISTIDINE KINASE TRCS"/>
    <property type="match status" value="1"/>
</dbReference>
<evidence type="ECO:0000256" key="9">
    <source>
        <dbReference type="ARBA" id="ARBA00023012"/>
    </source>
</evidence>
<evidence type="ECO:0000256" key="5">
    <source>
        <dbReference type="ARBA" id="ARBA00022679"/>
    </source>
</evidence>
<comment type="subcellular location">
    <subcellularLocation>
        <location evidence="2">Membrane</location>
    </subcellularLocation>
</comment>
<evidence type="ECO:0000256" key="10">
    <source>
        <dbReference type="ARBA" id="ARBA00023136"/>
    </source>
</evidence>
<dbReference type="GO" id="GO:0000155">
    <property type="term" value="F:phosphorelay sensor kinase activity"/>
    <property type="evidence" value="ECO:0007669"/>
    <property type="project" value="InterPro"/>
</dbReference>
<dbReference type="GO" id="GO:0005886">
    <property type="term" value="C:plasma membrane"/>
    <property type="evidence" value="ECO:0007669"/>
    <property type="project" value="TreeGrafter"/>
</dbReference>
<dbReference type="PROSITE" id="PS50109">
    <property type="entry name" value="HIS_KIN"/>
    <property type="match status" value="1"/>
</dbReference>
<evidence type="ECO:0000256" key="4">
    <source>
        <dbReference type="ARBA" id="ARBA00022553"/>
    </source>
</evidence>
<dbReference type="InterPro" id="IPR036097">
    <property type="entry name" value="HisK_dim/P_sf"/>
</dbReference>
<comment type="catalytic activity">
    <reaction evidence="1">
        <text>ATP + protein L-histidine = ADP + protein N-phospho-L-histidine.</text>
        <dbReference type="EC" id="2.7.13.3"/>
    </reaction>
</comment>
<dbReference type="SUPFAM" id="SSF158472">
    <property type="entry name" value="HAMP domain-like"/>
    <property type="match status" value="1"/>
</dbReference>
<feature type="domain" description="Histidine kinase" evidence="13">
    <location>
        <begin position="245"/>
        <end position="467"/>
    </location>
</feature>
<dbReference type="InterPro" id="IPR003660">
    <property type="entry name" value="HAMP_dom"/>
</dbReference>
<accession>A0A418QQJ1</accession>
<dbReference type="Pfam" id="PF00512">
    <property type="entry name" value="HisKA"/>
    <property type="match status" value="1"/>
</dbReference>
<evidence type="ECO:0000256" key="2">
    <source>
        <dbReference type="ARBA" id="ARBA00004370"/>
    </source>
</evidence>
<dbReference type="InterPro" id="IPR003594">
    <property type="entry name" value="HATPase_dom"/>
</dbReference>
<dbReference type="SMART" id="SM00387">
    <property type="entry name" value="HATPase_c"/>
    <property type="match status" value="1"/>
</dbReference>
<evidence type="ECO:0000313" key="16">
    <source>
        <dbReference type="Proteomes" id="UP000284250"/>
    </source>
</evidence>
<feature type="region of interest" description="Disordered" evidence="11">
    <location>
        <begin position="470"/>
        <end position="490"/>
    </location>
</feature>
<dbReference type="PROSITE" id="PS50885">
    <property type="entry name" value="HAMP"/>
    <property type="match status" value="1"/>
</dbReference>
<keyword evidence="5" id="KW-0808">Transferase</keyword>
<evidence type="ECO:0000256" key="11">
    <source>
        <dbReference type="SAM" id="MobiDB-lite"/>
    </source>
</evidence>
<dbReference type="CDD" id="cd00082">
    <property type="entry name" value="HisKA"/>
    <property type="match status" value="1"/>
</dbReference>
<organism evidence="15 16">
    <name type="scientific">Hymenobacter rubripertinctus</name>
    <dbReference type="NCBI Taxonomy" id="2029981"/>
    <lineage>
        <taxon>Bacteria</taxon>
        <taxon>Pseudomonadati</taxon>
        <taxon>Bacteroidota</taxon>
        <taxon>Cytophagia</taxon>
        <taxon>Cytophagales</taxon>
        <taxon>Hymenobacteraceae</taxon>
        <taxon>Hymenobacter</taxon>
    </lineage>
</organism>
<evidence type="ECO:0000256" key="3">
    <source>
        <dbReference type="ARBA" id="ARBA00012438"/>
    </source>
</evidence>
<evidence type="ECO:0000259" key="14">
    <source>
        <dbReference type="PROSITE" id="PS50885"/>
    </source>
</evidence>
<dbReference type="Pfam" id="PF00672">
    <property type="entry name" value="HAMP"/>
    <property type="match status" value="1"/>
</dbReference>
<dbReference type="OrthoDB" id="594725at2"/>
<keyword evidence="6 12" id="KW-0812">Transmembrane</keyword>
<evidence type="ECO:0000256" key="8">
    <source>
        <dbReference type="ARBA" id="ARBA00022989"/>
    </source>
</evidence>
<evidence type="ECO:0000259" key="13">
    <source>
        <dbReference type="PROSITE" id="PS50109"/>
    </source>
</evidence>
<feature type="transmembrane region" description="Helical" evidence="12">
    <location>
        <begin position="7"/>
        <end position="29"/>
    </location>
</feature>